<organism evidence="4">
    <name type="scientific">marine sediment metagenome</name>
    <dbReference type="NCBI Taxonomy" id="412755"/>
    <lineage>
        <taxon>unclassified sequences</taxon>
        <taxon>metagenomes</taxon>
        <taxon>ecological metagenomes</taxon>
    </lineage>
</organism>
<dbReference type="AlphaFoldDB" id="X1Q7P2"/>
<comment type="similarity">
    <text evidence="1">Belongs to the IlvD/Edd family.</text>
</comment>
<protein>
    <recommendedName>
        <fullName evidence="3">Dihydroxy-acid/6-phosphogluconate dehydratase N-terminal domain-containing protein</fullName>
    </recommendedName>
</protein>
<dbReference type="Pfam" id="PF00920">
    <property type="entry name" value="ILVD_EDD_N"/>
    <property type="match status" value="1"/>
</dbReference>
<feature type="non-terminal residue" evidence="4">
    <location>
        <position position="1"/>
    </location>
</feature>
<dbReference type="PANTHER" id="PTHR43661:SF3">
    <property type="entry name" value="D-XYLONATE DEHYDRATASE YAGF-RELATED"/>
    <property type="match status" value="1"/>
</dbReference>
<evidence type="ECO:0000259" key="3">
    <source>
        <dbReference type="Pfam" id="PF00920"/>
    </source>
</evidence>
<dbReference type="GO" id="GO:0016836">
    <property type="term" value="F:hydro-lyase activity"/>
    <property type="evidence" value="ECO:0007669"/>
    <property type="project" value="TreeGrafter"/>
</dbReference>
<evidence type="ECO:0000256" key="2">
    <source>
        <dbReference type="ARBA" id="ARBA00023239"/>
    </source>
</evidence>
<evidence type="ECO:0000313" key="4">
    <source>
        <dbReference type="EMBL" id="GAI64253.1"/>
    </source>
</evidence>
<dbReference type="PANTHER" id="PTHR43661">
    <property type="entry name" value="D-XYLONATE DEHYDRATASE"/>
    <property type="match status" value="1"/>
</dbReference>
<dbReference type="EMBL" id="BARV01043555">
    <property type="protein sequence ID" value="GAI64253.1"/>
    <property type="molecule type" value="Genomic_DNA"/>
</dbReference>
<proteinExistence type="inferred from homology"/>
<gene>
    <name evidence="4" type="ORF">S06H3_64962</name>
</gene>
<keyword evidence="2" id="KW-0456">Lyase</keyword>
<reference evidence="4" key="1">
    <citation type="journal article" date="2014" name="Front. Microbiol.">
        <title>High frequency of phylogenetically diverse reductive dehalogenase-homologous genes in deep subseafloor sedimentary metagenomes.</title>
        <authorList>
            <person name="Kawai M."/>
            <person name="Futagami T."/>
            <person name="Toyoda A."/>
            <person name="Takaki Y."/>
            <person name="Nishi S."/>
            <person name="Hori S."/>
            <person name="Arai W."/>
            <person name="Tsubouchi T."/>
            <person name="Morono Y."/>
            <person name="Uchiyama I."/>
            <person name="Ito T."/>
            <person name="Fujiyama A."/>
            <person name="Inagaki F."/>
            <person name="Takami H."/>
        </authorList>
    </citation>
    <scope>NUCLEOTIDE SEQUENCE</scope>
    <source>
        <strain evidence="4">Expedition CK06-06</strain>
    </source>
</reference>
<accession>X1Q7P2</accession>
<evidence type="ECO:0000256" key="1">
    <source>
        <dbReference type="ARBA" id="ARBA00006486"/>
    </source>
</evidence>
<comment type="caution">
    <text evidence="4">The sequence shown here is derived from an EMBL/GenBank/DDBJ whole genome shotgun (WGS) entry which is preliminary data.</text>
</comment>
<sequence>CLTEALGMALPGNGTIPAVQARRIQLAYEAGQQVMDVLAKDIRPKDIITRDSIYNAFAVDMALGGSTNSTLHLMAIAHEAGIAFPLSLVNEISQRIPHICKLSPAAL</sequence>
<name>X1Q7P2_9ZZZZ</name>
<feature type="non-terminal residue" evidence="4">
    <location>
        <position position="107"/>
    </location>
</feature>
<dbReference type="InterPro" id="IPR000581">
    <property type="entry name" value="ILV_EDD_N"/>
</dbReference>
<feature type="domain" description="Dihydroxy-acid/6-phosphogluconate dehydratase N-terminal" evidence="3">
    <location>
        <begin position="1"/>
        <end position="105"/>
    </location>
</feature>
<dbReference type="SUPFAM" id="SSF143975">
    <property type="entry name" value="IlvD/EDD N-terminal domain-like"/>
    <property type="match status" value="1"/>
</dbReference>
<dbReference type="InterPro" id="IPR037237">
    <property type="entry name" value="IlvD/EDD_N"/>
</dbReference>
<dbReference type="GO" id="GO:0005829">
    <property type="term" value="C:cytosol"/>
    <property type="evidence" value="ECO:0007669"/>
    <property type="project" value="TreeGrafter"/>
</dbReference>